<dbReference type="EMBL" id="CP001810">
    <property type="protein sequence ID" value="ADL33431.1"/>
    <property type="molecule type" value="Genomic_DNA"/>
</dbReference>
<dbReference type="Pfam" id="PF20620">
    <property type="entry name" value="DUF6805"/>
    <property type="match status" value="1"/>
</dbReference>
<dbReference type="GO" id="GO:0005975">
    <property type="term" value="P:carbohydrate metabolic process"/>
    <property type="evidence" value="ECO:0007669"/>
    <property type="project" value="InterPro"/>
</dbReference>
<dbReference type="Proteomes" id="UP000001299">
    <property type="component" value="Chromosome 1"/>
</dbReference>
<dbReference type="STRING" id="515622.bpr_I0687"/>
<keyword evidence="4" id="KW-0378">Hydrolase</keyword>
<gene>
    <name evidence="4" type="ordered locus">bpr_I0687</name>
</gene>
<proteinExistence type="predicted"/>
<sequence length="780" mass="88486">MLKEFDLTQVCVNDEYCANALNKDVAYLKSLDPERLLAGFYENAGLTPKKIRYSGWENMLIGGHTLGHYLTAAAQGYANPGTRKEDKKALFDIIKTLVDGLLECQEHSQGKKGFVFGAIIMDSNNVELQFDHVEHGRTNIITESWVPWYTMHKILDGLVSTFVFTGYEPALKVAEGIGDWTYNRASGWSEETHKTVLSIEYGGMNDALYKLYRLTGKKEHLEAAHAFDEEELFKKVATGDANVLNNRHANTTIPKFLGALQRYMTLGDVAGEYLTYVQKFWDMVVERHTYATGGNSEWEHFGEDFVLDAERTNCNNETCNTYNMLKMSRDLFRITGDKKYADYYENTFINAILSSQNPESGMTMYFQPMATGYYKVYGTPFDKFWCCTGTGMENFTKLNDSIYFLDDESVIVNMYISSVVCDSKKKLTLTQKSLIPKGNTALFTINLEEPVKTKLRFRVPDWAVNATCKALSSGKTYQAEADGYFTVEETFNDGDQIEISFEMHTVVKRLPDCENVFAFKYGPVLLSADLGCENMIDGTTGVDVTIPTNKIAGKEYLTVQDGSVSDYIADIDKHLIRKGDELCFTLTGTDRELTFGPHYLKTRQRYGIYWYLFDKDQGVTDEVEKRDQENARRERILDTVQPGYGQYENDELHAMEDKGSVGSTNNGTSRAATSGGRFTYHMKAVEGQDLELEVHYLREDNGKPIQIHIGEDEILNGRLHYTGRDEEYSVVYNIPKDVVTRNIESREVRGEKVTTIPVTFSGSYVIESARVFGFVYILTK</sequence>
<dbReference type="PANTHER" id="PTHR31151">
    <property type="entry name" value="PROLINE-TRNA LIGASE (DUF1680)"/>
    <property type="match status" value="1"/>
</dbReference>
<dbReference type="PANTHER" id="PTHR31151:SF0">
    <property type="entry name" value="PROLINE-TRNA LIGASE (DUF1680)"/>
    <property type="match status" value="1"/>
</dbReference>
<evidence type="ECO:0000259" key="3">
    <source>
        <dbReference type="Pfam" id="PF20736"/>
    </source>
</evidence>
<dbReference type="HOGENOM" id="CLU_008033_1_0_9"/>
<evidence type="ECO:0000259" key="1">
    <source>
        <dbReference type="Pfam" id="PF07944"/>
    </source>
</evidence>
<dbReference type="SUPFAM" id="SSF48208">
    <property type="entry name" value="Six-hairpin glycosidases"/>
    <property type="match status" value="1"/>
</dbReference>
<keyword evidence="5" id="KW-1185">Reference proteome</keyword>
<dbReference type="InterPro" id="IPR012878">
    <property type="entry name" value="Beta-AFase-like_GH127_cat"/>
</dbReference>
<dbReference type="RefSeq" id="WP_013280087.1">
    <property type="nucleotide sequence ID" value="NC_014387.1"/>
</dbReference>
<dbReference type="eggNOG" id="COG3533">
    <property type="taxonomic scope" value="Bacteria"/>
</dbReference>
<accession>E0S0V6</accession>
<evidence type="ECO:0000259" key="2">
    <source>
        <dbReference type="Pfam" id="PF20620"/>
    </source>
</evidence>
<dbReference type="GO" id="GO:0016787">
    <property type="term" value="F:hydrolase activity"/>
    <property type="evidence" value="ECO:0007669"/>
    <property type="project" value="UniProtKB-KW"/>
</dbReference>
<dbReference type="Pfam" id="PF20736">
    <property type="entry name" value="Glyco_hydro127M"/>
    <property type="match status" value="1"/>
</dbReference>
<feature type="domain" description="Non-reducing end beta-L-arabinofuranosidase-like GH127 catalytic" evidence="1">
    <location>
        <begin position="10"/>
        <end position="399"/>
    </location>
</feature>
<feature type="domain" description="Non-reducing end beta-L-arabinofuranosidase-like GH127 middle" evidence="3">
    <location>
        <begin position="410"/>
        <end position="503"/>
    </location>
</feature>
<dbReference type="AlphaFoldDB" id="E0S0V6"/>
<dbReference type="InterPro" id="IPR046544">
    <property type="entry name" value="GH146_SB_dom"/>
</dbReference>
<feature type="domain" description="Glycoside hydrolase GH146 substrate-binding" evidence="2">
    <location>
        <begin position="635"/>
        <end position="741"/>
    </location>
</feature>
<dbReference type="InterPro" id="IPR008928">
    <property type="entry name" value="6-hairpin_glycosidase_sf"/>
</dbReference>
<dbReference type="InterPro" id="IPR049046">
    <property type="entry name" value="Beta-AFase-like_GH127_middle"/>
</dbReference>
<dbReference type="Pfam" id="PF07944">
    <property type="entry name" value="Beta-AFase-like_GH127_cat"/>
    <property type="match status" value="1"/>
</dbReference>
<organism evidence="4 5">
    <name type="scientific">Butyrivibrio proteoclasticus (strain ATCC 51982 / DSM 14932 / B316)</name>
    <name type="common">Clostridium proteoclasticum</name>
    <dbReference type="NCBI Taxonomy" id="515622"/>
    <lineage>
        <taxon>Bacteria</taxon>
        <taxon>Bacillati</taxon>
        <taxon>Bacillota</taxon>
        <taxon>Clostridia</taxon>
        <taxon>Lachnospirales</taxon>
        <taxon>Lachnospiraceae</taxon>
        <taxon>Butyrivibrio</taxon>
    </lineage>
</organism>
<reference evidence="4 5" key="1">
    <citation type="journal article" date="2010" name="PLoS ONE">
        <title>The glycobiome of the rumen bacterium Butyrivibrio proteoclasticus B316(T) highlights adaptation to a polysaccharide-rich environment.</title>
        <authorList>
            <person name="Kelly W.J."/>
            <person name="Leahy S.C."/>
            <person name="Altermann E."/>
            <person name="Yeoman C.J."/>
            <person name="Dunne J.C."/>
            <person name="Kong Z."/>
            <person name="Pacheco D.M."/>
            <person name="Li D."/>
            <person name="Noel S.J."/>
            <person name="Moon C.D."/>
            <person name="Cookson A.L."/>
            <person name="Attwood G.T."/>
        </authorList>
    </citation>
    <scope>NUCLEOTIDE SEQUENCE [LARGE SCALE GENOMIC DNA]</scope>
    <source>
        <strain evidence="5">ATCC 51982 / DSM 14932 / B316</strain>
    </source>
</reference>
<dbReference type="KEGG" id="bpb:bpr_I0687"/>
<protein>
    <submittedName>
        <fullName evidence="4">Glycoside hydrolase</fullName>
    </submittedName>
</protein>
<evidence type="ECO:0000313" key="4">
    <source>
        <dbReference type="EMBL" id="ADL33431.1"/>
    </source>
</evidence>
<evidence type="ECO:0000313" key="5">
    <source>
        <dbReference type="Proteomes" id="UP000001299"/>
    </source>
</evidence>
<name>E0S0V6_BUTPB</name>